<dbReference type="AlphaFoldDB" id="A0AA86U8W9"/>
<evidence type="ECO:0000313" key="3">
    <source>
        <dbReference type="EMBL" id="CAL6114660.1"/>
    </source>
</evidence>
<dbReference type="Proteomes" id="UP001642409">
    <property type="component" value="Unassembled WGS sequence"/>
</dbReference>
<dbReference type="EMBL" id="CAXDID020000811">
    <property type="protein sequence ID" value="CAL6114660.1"/>
    <property type="molecule type" value="Genomic_DNA"/>
</dbReference>
<reference evidence="3 4" key="2">
    <citation type="submission" date="2024-07" db="EMBL/GenBank/DDBJ databases">
        <authorList>
            <person name="Akdeniz Z."/>
        </authorList>
    </citation>
    <scope>NUCLEOTIDE SEQUENCE [LARGE SCALE GENOMIC DNA]</scope>
</reference>
<gene>
    <name evidence="2" type="ORF">HINF_LOCUS33494</name>
    <name evidence="3" type="ORF">HINF_LOCUS78163</name>
</gene>
<keyword evidence="4" id="KW-1185">Reference proteome</keyword>
<evidence type="ECO:0000313" key="4">
    <source>
        <dbReference type="Proteomes" id="UP001642409"/>
    </source>
</evidence>
<evidence type="ECO:0000256" key="1">
    <source>
        <dbReference type="SAM" id="Coils"/>
    </source>
</evidence>
<reference evidence="2" key="1">
    <citation type="submission" date="2023-06" db="EMBL/GenBank/DDBJ databases">
        <authorList>
            <person name="Kurt Z."/>
        </authorList>
    </citation>
    <scope>NUCLEOTIDE SEQUENCE</scope>
</reference>
<sequence>MDARQRRIAKIAQALIDEHLVDSEDQKDQDDDFVSADISMVSSDSSVSEGVVAEEEIGDVTESQVSTIQKAKKAPKPDSSARDILKQRLSKAVIKEQFKLSDEDWIEHMAVTSVWNRISREKAATQLAIDNMQYQEQLQEQLQQQKFTDVRPYYAYFQSKDMKYTLQSILELHFSTQAKYIMECLQNKVSPDEFLQKPESKNVPDDCDYKVIYDAYMKAQNSYLFPNKEKKVLKVSMENGKMSRFEFIGGLEPPVVKIEGQMVKQQAQQQTLTVQQKYQLEMMQRQKDLVQKSVNTLYTRTFITQPFKDQTTYQIIPNSKQTQTNVSYQDNEYWSEYRVISDPPKRGMFNKFYALHNGIPLQNVMNCQMQTDVTAKNVKGDKITDSNELTISINGVEFDVKKNEFNKYKNQIYNAKELKILKKGRPGPLIQDFTEFVRGFRPDLLKAENTQEIVQNGTWLTLEGMYSQKQGVYEVADANTDTFQIQANILEYKVTNGLDMPSFIDRFYYLDQCEPKKKSQKKYTHPVTGQEYDTMEEYKQIQAKLIKQEADDNSQLVQELQNARTRIEQLISDQKFQEAQDIFKSQFEKIAPVYNKYSQPVSQDETLVSKLLGSCRYRATQ</sequence>
<protein>
    <submittedName>
        <fullName evidence="2">Uncharacterized protein</fullName>
    </submittedName>
</protein>
<evidence type="ECO:0000313" key="2">
    <source>
        <dbReference type="EMBL" id="CAI9945849.1"/>
    </source>
</evidence>
<feature type="coiled-coil region" evidence="1">
    <location>
        <begin position="543"/>
        <end position="580"/>
    </location>
</feature>
<proteinExistence type="predicted"/>
<name>A0AA86U8W9_9EUKA</name>
<accession>A0AA86U8W9</accession>
<comment type="caution">
    <text evidence="2">The sequence shown here is derived from an EMBL/GenBank/DDBJ whole genome shotgun (WGS) entry which is preliminary data.</text>
</comment>
<organism evidence="2">
    <name type="scientific">Hexamita inflata</name>
    <dbReference type="NCBI Taxonomy" id="28002"/>
    <lineage>
        <taxon>Eukaryota</taxon>
        <taxon>Metamonada</taxon>
        <taxon>Diplomonadida</taxon>
        <taxon>Hexamitidae</taxon>
        <taxon>Hexamitinae</taxon>
        <taxon>Hexamita</taxon>
    </lineage>
</organism>
<dbReference type="EMBL" id="CATOUU010000752">
    <property type="protein sequence ID" value="CAI9945849.1"/>
    <property type="molecule type" value="Genomic_DNA"/>
</dbReference>
<keyword evidence="1" id="KW-0175">Coiled coil</keyword>